<dbReference type="InterPro" id="IPR045629">
    <property type="entry name" value="DUF6232"/>
</dbReference>
<gene>
    <name evidence="1" type="ORF">JQS43_19325</name>
</gene>
<dbReference type="Proteomes" id="UP000662857">
    <property type="component" value="Chromosome"/>
</dbReference>
<keyword evidence="2" id="KW-1185">Reference proteome</keyword>
<accession>A0A895YBQ8</accession>
<proteinExistence type="predicted"/>
<dbReference type="RefSeq" id="WP_239675806.1">
    <property type="nucleotide sequence ID" value="NZ_CP070499.1"/>
</dbReference>
<protein>
    <submittedName>
        <fullName evidence="1">Uncharacterized protein</fullName>
    </submittedName>
</protein>
<dbReference type="EMBL" id="CP070499">
    <property type="protein sequence ID" value="QSB13705.1"/>
    <property type="molecule type" value="Genomic_DNA"/>
</dbReference>
<sequence>MASLSEIERVEQGGLLQSRSYELWASFRGQRHRLFRCHDAREFGQICRALTRAREYAGVA</sequence>
<evidence type="ECO:0000313" key="1">
    <source>
        <dbReference type="EMBL" id="QSB13705.1"/>
    </source>
</evidence>
<dbReference type="AlphaFoldDB" id="A0A895YBQ8"/>
<dbReference type="Pfam" id="PF19744">
    <property type="entry name" value="DUF6232"/>
    <property type="match status" value="1"/>
</dbReference>
<organism evidence="1 2">
    <name type="scientific">Natronosporangium hydrolyticum</name>
    <dbReference type="NCBI Taxonomy" id="2811111"/>
    <lineage>
        <taxon>Bacteria</taxon>
        <taxon>Bacillati</taxon>
        <taxon>Actinomycetota</taxon>
        <taxon>Actinomycetes</taxon>
        <taxon>Micromonosporales</taxon>
        <taxon>Micromonosporaceae</taxon>
        <taxon>Natronosporangium</taxon>
    </lineage>
</organism>
<dbReference type="KEGG" id="nhy:JQS43_19325"/>
<evidence type="ECO:0000313" key="2">
    <source>
        <dbReference type="Proteomes" id="UP000662857"/>
    </source>
</evidence>
<reference evidence="1" key="1">
    <citation type="submission" date="2021-02" db="EMBL/GenBank/DDBJ databases">
        <title>Natrosporangium hydrolyticum gen. nov., sp. nov, a haloalkaliphilic actinobacterium from a soda solonchak soil.</title>
        <authorList>
            <person name="Sorokin D.Y."/>
            <person name="Khijniak T.V."/>
            <person name="Zakharycheva A.P."/>
            <person name="Boueva O.V."/>
            <person name="Ariskina E.V."/>
            <person name="Hahnke R.L."/>
            <person name="Bunk B."/>
            <person name="Sproer C."/>
            <person name="Schumann P."/>
            <person name="Evtushenko L.I."/>
            <person name="Kublanov I.V."/>
        </authorList>
    </citation>
    <scope>NUCLEOTIDE SEQUENCE</scope>
    <source>
        <strain evidence="1">DSM 106523</strain>
    </source>
</reference>
<name>A0A895YBQ8_9ACTN</name>